<accession>A0ABY9HF83</accession>
<evidence type="ECO:0000256" key="2">
    <source>
        <dbReference type="SAM" id="SignalP"/>
    </source>
</evidence>
<feature type="compositionally biased region" description="Low complexity" evidence="1">
    <location>
        <begin position="32"/>
        <end position="50"/>
    </location>
</feature>
<protein>
    <submittedName>
        <fullName evidence="3">Uncharacterized protein</fullName>
    </submittedName>
</protein>
<evidence type="ECO:0000313" key="4">
    <source>
        <dbReference type="Proteomes" id="UP001239522"/>
    </source>
</evidence>
<proteinExistence type="predicted"/>
<dbReference type="RefSeq" id="WP_306051944.1">
    <property type="nucleotide sequence ID" value="NZ_CP120997.1"/>
</dbReference>
<feature type="region of interest" description="Disordered" evidence="1">
    <location>
        <begin position="32"/>
        <end position="53"/>
    </location>
</feature>
<reference evidence="3 4" key="1">
    <citation type="submission" date="2023-03" db="EMBL/GenBank/DDBJ databases">
        <title>Isolation and description of six Streptomyces strains from soil environments, able to metabolize different microbial glucans.</title>
        <authorList>
            <person name="Widen T."/>
            <person name="Larsbrink J."/>
        </authorList>
    </citation>
    <scope>NUCLEOTIDE SEQUENCE [LARGE SCALE GENOMIC DNA]</scope>
    <source>
        <strain evidence="3 4">Mut1</strain>
    </source>
</reference>
<organism evidence="3 4">
    <name type="scientific">Streptomyces castrisilvae</name>
    <dbReference type="NCBI Taxonomy" id="3033811"/>
    <lineage>
        <taxon>Bacteria</taxon>
        <taxon>Bacillati</taxon>
        <taxon>Actinomycetota</taxon>
        <taxon>Actinomycetes</taxon>
        <taxon>Kitasatosporales</taxon>
        <taxon>Streptomycetaceae</taxon>
        <taxon>Streptomyces</taxon>
    </lineage>
</organism>
<dbReference type="EMBL" id="CP120997">
    <property type="protein sequence ID" value="WLQ32742.1"/>
    <property type="molecule type" value="Genomic_DNA"/>
</dbReference>
<keyword evidence="4" id="KW-1185">Reference proteome</keyword>
<feature type="signal peptide" evidence="2">
    <location>
        <begin position="1"/>
        <end position="27"/>
    </location>
</feature>
<evidence type="ECO:0000313" key="3">
    <source>
        <dbReference type="EMBL" id="WLQ32742.1"/>
    </source>
</evidence>
<sequence>MRLTRVALTAAATALAPALLLSGPAFAAGTASPPAANAAASTPAGHGSDLPVDDMSDDDVRVAVVRLLADPASGKRVVKEVNALLDANDPAQMREWLKTGYPLAQAEDDSVALFRILGSPASGKRVIKEINALLDNGTAQEIREWLDNGYRLAQAEDDSVALFRMLGEPDISDAMRAAVIEAIQGTPEEMRYFLEHGQYEVDA</sequence>
<keyword evidence="2" id="KW-0732">Signal</keyword>
<evidence type="ECO:0000256" key="1">
    <source>
        <dbReference type="SAM" id="MobiDB-lite"/>
    </source>
</evidence>
<dbReference type="Pfam" id="PF03752">
    <property type="entry name" value="ALF"/>
    <property type="match status" value="1"/>
</dbReference>
<feature type="chain" id="PRO_5045308321" evidence="2">
    <location>
        <begin position="28"/>
        <end position="203"/>
    </location>
</feature>
<dbReference type="InterPro" id="IPR005506">
    <property type="entry name" value="DUF312_ALF"/>
</dbReference>
<dbReference type="Proteomes" id="UP001239522">
    <property type="component" value="Chromosome"/>
</dbReference>
<name>A0ABY9HF83_9ACTN</name>
<gene>
    <name evidence="3" type="ORF">P8A18_04425</name>
</gene>